<dbReference type="Pfam" id="PF03445">
    <property type="entry name" value="DUF294"/>
    <property type="match status" value="1"/>
</dbReference>
<dbReference type="CDD" id="cd05401">
    <property type="entry name" value="NT_GlnE_GlnD_like"/>
    <property type="match status" value="1"/>
</dbReference>
<evidence type="ECO:0000313" key="6">
    <source>
        <dbReference type="Proteomes" id="UP000190896"/>
    </source>
</evidence>
<dbReference type="InterPro" id="IPR000595">
    <property type="entry name" value="cNMP-bd_dom"/>
</dbReference>
<dbReference type="InterPro" id="IPR000644">
    <property type="entry name" value="CBS_dom"/>
</dbReference>
<dbReference type="Proteomes" id="UP000190896">
    <property type="component" value="Unassembled WGS sequence"/>
</dbReference>
<dbReference type="Pfam" id="PF00027">
    <property type="entry name" value="cNMP_binding"/>
    <property type="match status" value="1"/>
</dbReference>
<keyword evidence="6" id="KW-1185">Reference proteome</keyword>
<organism evidence="5 6">
    <name type="scientific">Solemya velesiana gill symbiont</name>
    <dbReference type="NCBI Taxonomy" id="1918948"/>
    <lineage>
        <taxon>Bacteria</taxon>
        <taxon>Pseudomonadati</taxon>
        <taxon>Pseudomonadota</taxon>
        <taxon>Gammaproteobacteria</taxon>
        <taxon>sulfur-oxidizing symbionts</taxon>
    </lineage>
</organism>
<dbReference type="InterPro" id="IPR018490">
    <property type="entry name" value="cNMP-bd_dom_sf"/>
</dbReference>
<evidence type="ECO:0000256" key="2">
    <source>
        <dbReference type="PROSITE-ProRule" id="PRU00703"/>
    </source>
</evidence>
<dbReference type="SUPFAM" id="SSF51206">
    <property type="entry name" value="cAMP-binding domain-like"/>
    <property type="match status" value="1"/>
</dbReference>
<evidence type="ECO:0000259" key="4">
    <source>
        <dbReference type="PROSITE" id="PS51371"/>
    </source>
</evidence>
<dbReference type="InterPro" id="IPR018821">
    <property type="entry name" value="DUF294_put_nucleoTrafse_sb-bd"/>
</dbReference>
<gene>
    <name evidence="5" type="ORF">BOW51_03060</name>
</gene>
<dbReference type="PROSITE" id="PS51371">
    <property type="entry name" value="CBS"/>
    <property type="match status" value="2"/>
</dbReference>
<evidence type="ECO:0000313" key="5">
    <source>
        <dbReference type="EMBL" id="OOZ37270.1"/>
    </source>
</evidence>
<dbReference type="EMBL" id="MPRJ01000013">
    <property type="protein sequence ID" value="OOZ37270.1"/>
    <property type="molecule type" value="Genomic_DNA"/>
</dbReference>
<evidence type="ECO:0000256" key="1">
    <source>
        <dbReference type="ARBA" id="ARBA00022737"/>
    </source>
</evidence>
<feature type="domain" description="Cyclic nucleotide-binding" evidence="3">
    <location>
        <begin position="17"/>
        <end position="81"/>
    </location>
</feature>
<dbReference type="Gene3D" id="3.10.580.10">
    <property type="entry name" value="CBS-domain"/>
    <property type="match status" value="1"/>
</dbReference>
<dbReference type="Pfam" id="PF00571">
    <property type="entry name" value="CBS"/>
    <property type="match status" value="2"/>
</dbReference>
<dbReference type="CDD" id="cd04587">
    <property type="entry name" value="CBS_pair_CAP-ED_NT_Pol-beta-like_DUF294_assoc"/>
    <property type="match status" value="1"/>
</dbReference>
<dbReference type="PANTHER" id="PTHR48108:SF31">
    <property type="entry name" value="CBS DOMAIN AND CYCLIC NUCLEOTIDE-REGULATED NUCLEOTIDYLTRANSFERASE"/>
    <property type="match status" value="1"/>
</dbReference>
<dbReference type="SUPFAM" id="SSF54631">
    <property type="entry name" value="CBS-domain pair"/>
    <property type="match status" value="1"/>
</dbReference>
<feature type="domain" description="CBS" evidence="4">
    <location>
        <begin position="159"/>
        <end position="216"/>
    </location>
</feature>
<dbReference type="Gene3D" id="2.60.120.10">
    <property type="entry name" value="Jelly Rolls"/>
    <property type="match status" value="1"/>
</dbReference>
<dbReference type="GO" id="GO:0008773">
    <property type="term" value="F:[protein-PII] uridylyltransferase activity"/>
    <property type="evidence" value="ECO:0007669"/>
    <property type="project" value="InterPro"/>
</dbReference>
<keyword evidence="1" id="KW-0677">Repeat</keyword>
<accession>A0A1T2KWX7</accession>
<name>A0A1T2KWX7_9GAMM</name>
<dbReference type="PANTHER" id="PTHR48108">
    <property type="entry name" value="CBS DOMAIN-CONTAINING PROTEIN CBSX2, CHLOROPLASTIC"/>
    <property type="match status" value="1"/>
</dbReference>
<dbReference type="InterPro" id="IPR005105">
    <property type="entry name" value="GlnD_Uridyltrans_N"/>
</dbReference>
<dbReference type="RefSeq" id="WP_078486055.1">
    <property type="nucleotide sequence ID" value="NZ_MPRJ01000013.1"/>
</dbReference>
<dbReference type="PROSITE" id="PS50042">
    <property type="entry name" value="CNMP_BINDING_3"/>
    <property type="match status" value="1"/>
</dbReference>
<feature type="domain" description="CBS" evidence="4">
    <location>
        <begin position="224"/>
        <end position="280"/>
    </location>
</feature>
<proteinExistence type="predicted"/>
<dbReference type="AlphaFoldDB" id="A0A1T2KWX7"/>
<dbReference type="OrthoDB" id="9808528at2"/>
<reference evidence="5 6" key="1">
    <citation type="submission" date="2016-11" db="EMBL/GenBank/DDBJ databases">
        <title>Mixed transmission modes and dynamic genome evolution in an obligate animal-bacterial symbiosis.</title>
        <authorList>
            <person name="Russell S.L."/>
            <person name="Corbett-Detig R.B."/>
            <person name="Cavanaugh C.M."/>
        </authorList>
    </citation>
    <scope>NUCLEOTIDE SEQUENCE [LARGE SCALE GENOMIC DNA]</scope>
    <source>
        <strain evidence="5">Se-Cadez</strain>
    </source>
</reference>
<evidence type="ECO:0000259" key="3">
    <source>
        <dbReference type="PROSITE" id="PS50042"/>
    </source>
</evidence>
<protein>
    <submittedName>
        <fullName evidence="5">Signal transduction protein</fullName>
    </submittedName>
</protein>
<dbReference type="SMART" id="SM00116">
    <property type="entry name" value="CBS"/>
    <property type="match status" value="2"/>
</dbReference>
<dbReference type="InterPro" id="IPR051462">
    <property type="entry name" value="CBS_domain-containing"/>
</dbReference>
<comment type="caution">
    <text evidence="5">The sequence shown here is derived from an EMBL/GenBank/DDBJ whole genome shotgun (WGS) entry which is preliminary data.</text>
</comment>
<keyword evidence="2" id="KW-0129">CBS domain</keyword>
<dbReference type="Pfam" id="PF10335">
    <property type="entry name" value="DUF294_C"/>
    <property type="match status" value="1"/>
</dbReference>
<dbReference type="InterPro" id="IPR046342">
    <property type="entry name" value="CBS_dom_sf"/>
</dbReference>
<dbReference type="CDD" id="cd00038">
    <property type="entry name" value="CAP_ED"/>
    <property type="match status" value="1"/>
</dbReference>
<sequence>MEIELLEIRDFLASHHPFDQLSESALSALPEKLQMRYYRRDSAIPDSGSLDSFLYIVRTGAVELASDDELIARLGEGDVLGYRTSSLANISELHGTAIEDTLIYQLPAAEVDKLCNQHTQLAYFFGPVGGDRLRDAISQSAKESNSQLNLMTTPVKDLLSRRRPIGMPPTTTIQETAAAMSEERVSSILITEGDKLLGIVTDRDLCRRVVAEGLDYNTPAEEIMTRDPSTVEEDDYAFAAQLYMARHNIHHLPVVKNGKVTNMLTATDLTKHQTTSAVYLVGDIYKQRDIERMKEVAAKIPDLLVNLAAAEATADSAGHVITSVTDAITTRLLQLAEEKLGPPPVPYAWVAAGSQARNEQTARSDQDNCLVMDDGYDPDLHGNYFKALAQFVCDGLNACGYVYCPGEMMAITDQWRQPLKTWKQYFNKWIDQPEPKALMLVCVFLDMRCVGGEMSLFRELRSHMLNRTRGNRLFLAHMAGNALSHQPPLGFFRNFVLIRGGDHDQTFDMKHTGIVPIVDLTRVYTLAAGSEAVNTLDRLEVVAEGGEVSADGATDLRDALEFISDLRIQHQARLIKKGERADNFMSPDELSHFERSHLKDAFSVVRTMQNVLSQRYQR</sequence>
<dbReference type="InterPro" id="IPR014710">
    <property type="entry name" value="RmlC-like_jellyroll"/>
</dbReference>